<organism evidence="3 4">
    <name type="scientific">Leifsonia shinshuensis</name>
    <dbReference type="NCBI Taxonomy" id="150026"/>
    <lineage>
        <taxon>Bacteria</taxon>
        <taxon>Bacillati</taxon>
        <taxon>Actinomycetota</taxon>
        <taxon>Actinomycetes</taxon>
        <taxon>Micrococcales</taxon>
        <taxon>Microbacteriaceae</taxon>
        <taxon>Leifsonia</taxon>
    </lineage>
</organism>
<dbReference type="Proteomes" id="UP000515511">
    <property type="component" value="Chromosome"/>
</dbReference>
<dbReference type="PANTHER" id="PTHR24321">
    <property type="entry name" value="DEHYDROGENASES, SHORT CHAIN"/>
    <property type="match status" value="1"/>
</dbReference>
<dbReference type="InterPro" id="IPR020904">
    <property type="entry name" value="Sc_DH/Rdtase_CS"/>
</dbReference>
<keyword evidence="2" id="KW-0560">Oxidoreductase</keyword>
<dbReference type="KEGG" id="lse:F1C12_16640"/>
<dbReference type="FunFam" id="3.40.50.720:FF:000084">
    <property type="entry name" value="Short-chain dehydrogenase reductase"/>
    <property type="match status" value="1"/>
</dbReference>
<proteinExistence type="inferred from homology"/>
<dbReference type="Gene3D" id="3.40.50.720">
    <property type="entry name" value="NAD(P)-binding Rossmann-like Domain"/>
    <property type="match status" value="1"/>
</dbReference>
<evidence type="ECO:0000313" key="3">
    <source>
        <dbReference type="EMBL" id="QNE36579.1"/>
    </source>
</evidence>
<dbReference type="InterPro" id="IPR036291">
    <property type="entry name" value="NAD(P)-bd_dom_sf"/>
</dbReference>
<dbReference type="GO" id="GO:0016491">
    <property type="term" value="F:oxidoreductase activity"/>
    <property type="evidence" value="ECO:0007669"/>
    <property type="project" value="UniProtKB-KW"/>
</dbReference>
<evidence type="ECO:0000256" key="1">
    <source>
        <dbReference type="ARBA" id="ARBA00006484"/>
    </source>
</evidence>
<dbReference type="RefSeq" id="WP_185276014.1">
    <property type="nucleotide sequence ID" value="NZ_CP043641.1"/>
</dbReference>
<dbReference type="InterPro" id="IPR002347">
    <property type="entry name" value="SDR_fam"/>
</dbReference>
<dbReference type="PRINTS" id="PR00081">
    <property type="entry name" value="GDHRDH"/>
</dbReference>
<dbReference type="PANTHER" id="PTHR24321:SF8">
    <property type="entry name" value="ESTRADIOL 17-BETA-DEHYDROGENASE 8-RELATED"/>
    <property type="match status" value="1"/>
</dbReference>
<evidence type="ECO:0000313" key="4">
    <source>
        <dbReference type="Proteomes" id="UP000515511"/>
    </source>
</evidence>
<dbReference type="PRINTS" id="PR00080">
    <property type="entry name" value="SDRFAMILY"/>
</dbReference>
<evidence type="ECO:0000256" key="2">
    <source>
        <dbReference type="ARBA" id="ARBA00023002"/>
    </source>
</evidence>
<gene>
    <name evidence="3" type="ORF">F1C12_16640</name>
</gene>
<dbReference type="CDD" id="cd05233">
    <property type="entry name" value="SDR_c"/>
    <property type="match status" value="1"/>
</dbReference>
<dbReference type="PROSITE" id="PS00061">
    <property type="entry name" value="ADH_SHORT"/>
    <property type="match status" value="1"/>
</dbReference>
<sequence>MDAATRVAFVLGANGAIGNAICRALGADGLLVVPAARDADALRALQAELVASGIACPLVLPLDATDDAALASAVASAAELGGGLAVAVNNVGRGHMPTPLADMSADVFDEIVAVNFRSVAVAMRAEVRALRASSGPRAIVNITSTAGTRGAPGMSAYAAAKHAVIGLTLTTALDEARAGIRVNAVAPGPIMSGGNLRLDDATRERIGGYVPTGRMGSPEEVAAAVAWLASPAASYVTGDVLAVDGGRTI</sequence>
<dbReference type="SUPFAM" id="SSF51735">
    <property type="entry name" value="NAD(P)-binding Rossmann-fold domains"/>
    <property type="match status" value="1"/>
</dbReference>
<protein>
    <submittedName>
        <fullName evidence="3">SDR family oxidoreductase</fullName>
    </submittedName>
</protein>
<reference evidence="4" key="1">
    <citation type="submission" date="2019-09" db="EMBL/GenBank/DDBJ databases">
        <title>Antimicrobial potential of Antarctic Bacteria.</title>
        <authorList>
            <person name="Benaud N."/>
            <person name="Edwards R.J."/>
            <person name="Ferrari B.C."/>
        </authorList>
    </citation>
    <scope>NUCLEOTIDE SEQUENCE [LARGE SCALE GENOMIC DNA]</scope>
    <source>
        <strain evidence="4">INR9</strain>
    </source>
</reference>
<dbReference type="AlphaFoldDB" id="A0A7G6YDL4"/>
<comment type="similarity">
    <text evidence="1">Belongs to the short-chain dehydrogenases/reductases (SDR) family.</text>
</comment>
<accession>A0A7G6YDL4</accession>
<dbReference type="Pfam" id="PF13561">
    <property type="entry name" value="adh_short_C2"/>
    <property type="match status" value="1"/>
</dbReference>
<name>A0A7G6YDL4_9MICO</name>
<dbReference type="EMBL" id="CP043641">
    <property type="protein sequence ID" value="QNE36579.1"/>
    <property type="molecule type" value="Genomic_DNA"/>
</dbReference>